<evidence type="ECO:0000256" key="2">
    <source>
        <dbReference type="SAM" id="MobiDB-lite"/>
    </source>
</evidence>
<organism evidence="4 5">
    <name type="scientific">Aleadryas rufinucha</name>
    <name type="common">rufous-naped whistler</name>
    <dbReference type="NCBI Taxonomy" id="461220"/>
    <lineage>
        <taxon>Eukaryota</taxon>
        <taxon>Metazoa</taxon>
        <taxon>Chordata</taxon>
        <taxon>Craniata</taxon>
        <taxon>Vertebrata</taxon>
        <taxon>Euteleostomi</taxon>
        <taxon>Archelosauria</taxon>
        <taxon>Archosauria</taxon>
        <taxon>Dinosauria</taxon>
        <taxon>Saurischia</taxon>
        <taxon>Theropoda</taxon>
        <taxon>Coelurosauria</taxon>
        <taxon>Aves</taxon>
        <taxon>Neognathae</taxon>
        <taxon>Neoaves</taxon>
        <taxon>Telluraves</taxon>
        <taxon>Australaves</taxon>
        <taxon>Passeriformes</taxon>
        <taxon>Corvoidea</taxon>
        <taxon>Pachycephalidae</taxon>
        <taxon>Aleadryas</taxon>
    </lineage>
</organism>
<protein>
    <submittedName>
        <fullName evidence="4">RB8NL protein</fullName>
    </submittedName>
</protein>
<dbReference type="PANTHER" id="PTHR15107:SF3">
    <property type="entry name" value="RBBP8 N-TERMINAL-LIKE PROTEIN"/>
    <property type="match status" value="1"/>
</dbReference>
<feature type="region of interest" description="Disordered" evidence="2">
    <location>
        <begin position="128"/>
        <end position="202"/>
    </location>
</feature>
<dbReference type="Pfam" id="PF10482">
    <property type="entry name" value="CtIP_N"/>
    <property type="match status" value="1"/>
</dbReference>
<evidence type="ECO:0000259" key="3">
    <source>
        <dbReference type="Pfam" id="PF10482"/>
    </source>
</evidence>
<feature type="non-terminal residue" evidence="4">
    <location>
        <position position="710"/>
    </location>
</feature>
<dbReference type="Proteomes" id="UP000557196">
    <property type="component" value="Unassembled WGS sequence"/>
</dbReference>
<feature type="compositionally biased region" description="Low complexity" evidence="2">
    <location>
        <begin position="191"/>
        <end position="202"/>
    </location>
</feature>
<accession>A0A7K8I358</accession>
<keyword evidence="5" id="KW-1185">Reference proteome</keyword>
<feature type="compositionally biased region" description="Basic and acidic residues" evidence="2">
    <location>
        <begin position="462"/>
        <end position="478"/>
    </location>
</feature>
<comment type="caution">
    <text evidence="4">The sequence shown here is derived from an EMBL/GenBank/DDBJ whole genome shotgun (WGS) entry which is preliminary data.</text>
</comment>
<name>A0A7K8I358_9CORV</name>
<dbReference type="InterPro" id="IPR033316">
    <property type="entry name" value="RBBP8-like"/>
</dbReference>
<evidence type="ECO:0000256" key="1">
    <source>
        <dbReference type="SAM" id="Coils"/>
    </source>
</evidence>
<keyword evidence="1" id="KW-0175">Coiled coil</keyword>
<dbReference type="AlphaFoldDB" id="A0A7K8I358"/>
<feature type="region of interest" description="Disordered" evidence="2">
    <location>
        <begin position="232"/>
        <end position="262"/>
    </location>
</feature>
<dbReference type="EMBL" id="VZTH01017167">
    <property type="protein sequence ID" value="NXC63101.1"/>
    <property type="molecule type" value="Genomic_DNA"/>
</dbReference>
<dbReference type="PANTHER" id="PTHR15107">
    <property type="entry name" value="RETINOBLASTOMA BINDING PROTEIN 8"/>
    <property type="match status" value="1"/>
</dbReference>
<feature type="region of interest" description="Disordered" evidence="2">
    <location>
        <begin position="655"/>
        <end position="680"/>
    </location>
</feature>
<feature type="compositionally biased region" description="Acidic residues" evidence="2">
    <location>
        <begin position="174"/>
        <end position="184"/>
    </location>
</feature>
<proteinExistence type="predicted"/>
<feature type="domain" description="DNA endonuclease Ctp1 N-terminal" evidence="3">
    <location>
        <begin position="6"/>
        <end position="125"/>
    </location>
</feature>
<evidence type="ECO:0000313" key="5">
    <source>
        <dbReference type="Proteomes" id="UP000557196"/>
    </source>
</evidence>
<dbReference type="InterPro" id="IPR019518">
    <property type="entry name" value="CtIP_N"/>
</dbReference>
<gene>
    <name evidence="4" type="primary">Rbbp8nl</name>
    <name evidence="4" type="ORF">ALERUF_R04603</name>
</gene>
<evidence type="ECO:0000313" key="4">
    <source>
        <dbReference type="EMBL" id="NXC63101.1"/>
    </source>
</evidence>
<feature type="non-terminal residue" evidence="4">
    <location>
        <position position="1"/>
    </location>
</feature>
<feature type="coiled-coil region" evidence="1">
    <location>
        <begin position="42"/>
        <end position="69"/>
    </location>
</feature>
<feature type="compositionally biased region" description="Basic and acidic residues" evidence="2">
    <location>
        <begin position="163"/>
        <end position="173"/>
    </location>
</feature>
<sequence length="710" mass="79348">MTTESFAEFLNKLKEIHEKEVQGLHSKVTELTTEKCRDAQRIEELFAKNHQLREQQKVLKENVKVLENRLRAGLCDRCMVTQELAKKKQNEYETSHFQSLQHIFILSNETNRLREENKTLKEELKKLRSLEDRTKTPGVTSRESCSTPSSPLTLLSPVSRNVSTEKAEHRDAEEAPQDVPDLEPSEEKLQRSSPSSRTSPGTVLQEVSLAEMVSQRISNQLHGTIALVRPGSRPSLLEKSPSGAAVSPPARKTPLPPEREHSPSLEAYLTASKLDSTKVAPSYENLKLSARREQLCLLHKHLSLHQLGLASHCAPADRDGGSFPGHLLRTKAADGRTRSRDSWEDHAALLKLPATMVYVRDQHLEEKLHLLKHRERLQHLLLQQCQPGQRADGDTKLPPGERPLSPWLGIAAGCKEERSFLEDAADGKGEKELWLSRERSELRAKVKEAREDDADAPLDLSESGRGRETDWHGRRELRGCGSPRESPGDSSAVPAARGPGRGHRAQRDEPRCPYHWPSATRALPGAAKEEEEEEEDAAVLTLSRAYLTNNSTPSDPEALPEAGMRRDVRAQKGEAGKKLQANATFEKARVKGTFCLSSAKNSAFCVSLDDNDAESGKQESDEPDTTDSEVCLFYEDEILQEAEADGKYFCTKDKAHVQQRKRKRGQDPWIKGSKKSIRGRKKIKVEQCPVGITKELENCSASHSDPSKES</sequence>
<reference evidence="4 5" key="1">
    <citation type="submission" date="2019-09" db="EMBL/GenBank/DDBJ databases">
        <title>Bird 10,000 Genomes (B10K) Project - Family phase.</title>
        <authorList>
            <person name="Zhang G."/>
        </authorList>
    </citation>
    <scope>NUCLEOTIDE SEQUENCE [LARGE SCALE GENOMIC DNA]</scope>
    <source>
        <strain evidence="4">B10K-DU-029-36</strain>
        <tissue evidence="4">Muscle</tissue>
    </source>
</reference>
<feature type="region of interest" description="Disordered" evidence="2">
    <location>
        <begin position="446"/>
        <end position="578"/>
    </location>
</feature>
<feature type="region of interest" description="Disordered" evidence="2">
    <location>
        <begin position="385"/>
        <end position="404"/>
    </location>
</feature>
<feature type="compositionally biased region" description="Low complexity" evidence="2">
    <location>
        <begin position="146"/>
        <end position="157"/>
    </location>
</feature>
<feature type="compositionally biased region" description="Basic and acidic residues" evidence="2">
    <location>
        <begin position="563"/>
        <end position="577"/>
    </location>
</feature>